<dbReference type="OrthoDB" id="9798454at2"/>
<dbReference type="PANTHER" id="PTHR10204:SF34">
    <property type="entry name" value="NAD(P)H DEHYDROGENASE [QUINONE] 1 ISOFORM 1"/>
    <property type="match status" value="1"/>
</dbReference>
<dbReference type="InterPro" id="IPR029039">
    <property type="entry name" value="Flavoprotein-like_sf"/>
</dbReference>
<keyword evidence="2" id="KW-0560">Oxidoreductase</keyword>
<dbReference type="Gene3D" id="3.40.50.360">
    <property type="match status" value="1"/>
</dbReference>
<name>A0A1H4FNE3_9GAMM</name>
<sequence>MKSILLINGNPKYASFCNHLADQYEAGARSHAEVTRFNLSELHFDANLTSGYDQEQPLEPGLKELQSALLNADHIVVLAPIWWGGLPAACKGLLDRTFLPGVTFSYEEGMPVPLLGGKSARIILTMDNLPDFLQEQAAPVLEQLGRYTLQFCGVAPVEHSLFGSLILSSEAERESWAATVRELGHRESSETLAIECA</sequence>
<evidence type="ECO:0000256" key="1">
    <source>
        <dbReference type="ARBA" id="ARBA00006252"/>
    </source>
</evidence>
<dbReference type="InterPro" id="IPR003680">
    <property type="entry name" value="Flavodoxin_fold"/>
</dbReference>
<evidence type="ECO:0000313" key="4">
    <source>
        <dbReference type="EMBL" id="SEA98805.1"/>
    </source>
</evidence>
<proteinExistence type="inferred from homology"/>
<dbReference type="PANTHER" id="PTHR10204">
    <property type="entry name" value="NAD P H OXIDOREDUCTASE-RELATED"/>
    <property type="match status" value="1"/>
</dbReference>
<dbReference type="SUPFAM" id="SSF52218">
    <property type="entry name" value="Flavoproteins"/>
    <property type="match status" value="1"/>
</dbReference>
<comment type="similarity">
    <text evidence="1">Belongs to the NAD(P)H dehydrogenase (quinone) family.</text>
</comment>
<evidence type="ECO:0000313" key="5">
    <source>
        <dbReference type="Proteomes" id="UP000242469"/>
    </source>
</evidence>
<gene>
    <name evidence="4" type="ORF">SAMN02745729_11222</name>
</gene>
<feature type="domain" description="Flavodoxin-like fold" evidence="3">
    <location>
        <begin position="3"/>
        <end position="179"/>
    </location>
</feature>
<dbReference type="STRING" id="1122198.SAMN02745729_11222"/>
<organism evidence="4 5">
    <name type="scientific">Marinobacterium iners DSM 11526</name>
    <dbReference type="NCBI Taxonomy" id="1122198"/>
    <lineage>
        <taxon>Bacteria</taxon>
        <taxon>Pseudomonadati</taxon>
        <taxon>Pseudomonadota</taxon>
        <taxon>Gammaproteobacteria</taxon>
        <taxon>Oceanospirillales</taxon>
        <taxon>Oceanospirillaceae</taxon>
        <taxon>Marinobacterium</taxon>
    </lineage>
</organism>
<evidence type="ECO:0000256" key="2">
    <source>
        <dbReference type="ARBA" id="ARBA00023002"/>
    </source>
</evidence>
<reference evidence="5" key="1">
    <citation type="submission" date="2016-10" db="EMBL/GenBank/DDBJ databases">
        <authorList>
            <person name="Varghese N."/>
            <person name="Submissions S."/>
        </authorList>
    </citation>
    <scope>NUCLEOTIDE SEQUENCE [LARGE SCALE GENOMIC DNA]</scope>
    <source>
        <strain evidence="5">DSM 11526</strain>
    </source>
</reference>
<dbReference type="GO" id="GO:0003955">
    <property type="term" value="F:NAD(P)H dehydrogenase (quinone) activity"/>
    <property type="evidence" value="ECO:0007669"/>
    <property type="project" value="TreeGrafter"/>
</dbReference>
<dbReference type="GO" id="GO:0005829">
    <property type="term" value="C:cytosol"/>
    <property type="evidence" value="ECO:0007669"/>
    <property type="project" value="TreeGrafter"/>
</dbReference>
<dbReference type="AlphaFoldDB" id="A0A1H4FNE3"/>
<dbReference type="Pfam" id="PF02525">
    <property type="entry name" value="Flavodoxin_2"/>
    <property type="match status" value="1"/>
</dbReference>
<dbReference type="Proteomes" id="UP000242469">
    <property type="component" value="Unassembled WGS sequence"/>
</dbReference>
<accession>A0A1H4FNE3</accession>
<evidence type="ECO:0000259" key="3">
    <source>
        <dbReference type="Pfam" id="PF02525"/>
    </source>
</evidence>
<dbReference type="EMBL" id="FNRJ01000012">
    <property type="protein sequence ID" value="SEA98805.1"/>
    <property type="molecule type" value="Genomic_DNA"/>
</dbReference>
<protein>
    <submittedName>
        <fullName evidence="4">NADPH-quinone reductase (Modulator of drug activity B)</fullName>
    </submittedName>
</protein>
<dbReference type="InterPro" id="IPR051545">
    <property type="entry name" value="NAD(P)H_dehydrogenase_qn"/>
</dbReference>
<dbReference type="RefSeq" id="WP_091827171.1">
    <property type="nucleotide sequence ID" value="NZ_FNRJ01000012.1"/>
</dbReference>
<keyword evidence="5" id="KW-1185">Reference proteome</keyword>